<feature type="transmembrane region" description="Helical" evidence="1">
    <location>
        <begin position="754"/>
        <end position="772"/>
    </location>
</feature>
<feature type="transmembrane region" description="Helical" evidence="1">
    <location>
        <begin position="712"/>
        <end position="733"/>
    </location>
</feature>
<feature type="transmembrane region" description="Helical" evidence="1">
    <location>
        <begin position="792"/>
        <end position="809"/>
    </location>
</feature>
<dbReference type="AlphaFoldDB" id="A0A9Q0M8M0"/>
<dbReference type="EMBL" id="JAPWDV010000002">
    <property type="protein sequence ID" value="KAJ6220889.1"/>
    <property type="molecule type" value="Genomic_DNA"/>
</dbReference>
<accession>A0A9Q0M8M0</accession>
<feature type="transmembrane region" description="Helical" evidence="1">
    <location>
        <begin position="641"/>
        <end position="664"/>
    </location>
</feature>
<dbReference type="SMART" id="SM00703">
    <property type="entry name" value="NRF"/>
    <property type="match status" value="1"/>
</dbReference>
<feature type="transmembrane region" description="Helical" evidence="1">
    <location>
        <begin position="671"/>
        <end position="692"/>
    </location>
</feature>
<reference evidence="3" key="1">
    <citation type="submission" date="2022-12" db="EMBL/GenBank/DDBJ databases">
        <title>Genome assemblies of Blomia tropicalis.</title>
        <authorList>
            <person name="Cui Y."/>
        </authorList>
    </citation>
    <scope>NUCLEOTIDE SEQUENCE</scope>
    <source>
        <tissue evidence="3">Adult mites</tissue>
    </source>
</reference>
<dbReference type="PANTHER" id="PTHR11161:SF0">
    <property type="entry name" value="O-ACYLTRANSFERASE LIKE PROTEIN"/>
    <property type="match status" value="1"/>
</dbReference>
<dbReference type="Proteomes" id="UP001142055">
    <property type="component" value="Chromosome 2"/>
</dbReference>
<comment type="caution">
    <text evidence="3">The sequence shown here is derived from an EMBL/GenBank/DDBJ whole genome shotgun (WGS) entry which is preliminary data.</text>
</comment>
<feature type="transmembrane region" description="Helical" evidence="1">
    <location>
        <begin position="508"/>
        <end position="528"/>
    </location>
</feature>
<keyword evidence="4" id="KW-1185">Reference proteome</keyword>
<feature type="domain" description="Nose resistant-to-fluoxetine protein N-terminal" evidence="2">
    <location>
        <begin position="157"/>
        <end position="337"/>
    </location>
</feature>
<keyword evidence="1" id="KW-0472">Membrane</keyword>
<proteinExistence type="predicted"/>
<dbReference type="Pfam" id="PF20146">
    <property type="entry name" value="NRF"/>
    <property type="match status" value="1"/>
</dbReference>
<feature type="transmembrane region" description="Helical" evidence="1">
    <location>
        <begin position="462"/>
        <end position="487"/>
    </location>
</feature>
<organism evidence="3 4">
    <name type="scientific">Blomia tropicalis</name>
    <name type="common">Mite</name>
    <dbReference type="NCBI Taxonomy" id="40697"/>
    <lineage>
        <taxon>Eukaryota</taxon>
        <taxon>Metazoa</taxon>
        <taxon>Ecdysozoa</taxon>
        <taxon>Arthropoda</taxon>
        <taxon>Chelicerata</taxon>
        <taxon>Arachnida</taxon>
        <taxon>Acari</taxon>
        <taxon>Acariformes</taxon>
        <taxon>Sarcoptiformes</taxon>
        <taxon>Astigmata</taxon>
        <taxon>Glycyphagoidea</taxon>
        <taxon>Echimyopodidae</taxon>
        <taxon>Blomia</taxon>
    </lineage>
</organism>
<feature type="transmembrane region" description="Helical" evidence="1">
    <location>
        <begin position="21"/>
        <end position="41"/>
    </location>
</feature>
<name>A0A9Q0M8M0_BLOTA</name>
<evidence type="ECO:0000313" key="4">
    <source>
        <dbReference type="Proteomes" id="UP001142055"/>
    </source>
</evidence>
<feature type="transmembrane region" description="Helical" evidence="1">
    <location>
        <begin position="572"/>
        <end position="591"/>
    </location>
</feature>
<evidence type="ECO:0000313" key="3">
    <source>
        <dbReference type="EMBL" id="KAJ6220889.1"/>
    </source>
</evidence>
<evidence type="ECO:0000259" key="2">
    <source>
        <dbReference type="SMART" id="SM00703"/>
    </source>
</evidence>
<keyword evidence="1" id="KW-1133">Transmembrane helix</keyword>
<dbReference type="InterPro" id="IPR006621">
    <property type="entry name" value="Nose-resist-to-fluoxetine_N"/>
</dbReference>
<dbReference type="PANTHER" id="PTHR11161">
    <property type="entry name" value="O-ACYLTRANSFERASE"/>
    <property type="match status" value="1"/>
</dbReference>
<sequence length="865" mass="98864">MDRVKRNKVGGQIVPTIRTTTTTFTTTITLIISLLILSSSLSVSSTRIIRRQISSSDNGKMNMFDNNDDLSPTSFFNMSELKNLDLTQLLEINFINKSVNHYHGKLKQVQSSLRDRVKSMIADVRGAGFGSKSNFSPELRQKLNNTFLKFIEELELSPYCLASLNHLRVEMGERRLWPLRFLDAMELLPTGTIEGVLSSVGLYEECINIASPMVKWNDIRGKYCLAKVRLPFMDPSFPEPSDLEIESRPLNKSIDINRLSSYAKKKLLLEKLNVDFDILNNKLKLLQMINMLKGSYYRVGLCFPSTCSASELERAFNKFLEPFQNPIRIEIEDKCSVLDQELVLNNYQRVAIIVLVAFGFLVGISTCYEYYLTNIRNNDDVNKSNVYDRYLITFSAISNTRSLFDESSTDRRLCSVDTIVLLFVCMEFIGRSYVLPVFYGMMNIKRPLNGLPKEYFTARKFFFIRGSSFAACTYVLASGIILAYNICAYKQASKLSATFYIKFVVNRWFSYARRLIGPILLVYLIPLIGDGPFWHYYEQIYSDPCKYNLLPTFLFYSNYASSLDQVCIPPSVILSTLFYLSLLAPFILFLYNYKMIGYIVLFSLIVIGSIASVIPKFVFGLPVAPFEISTMSSVAQAKLSFIHYFAGTDQLLVVFAIGLFIGFLIKCKPNINLGTTFTKLMLWVGMLILPFISTHWNEGFKPLEGNFSQFSFVAWFILSKIMWSCGFGWLMFACCTGRGGPINDLMSMQIVRPIARLAFGVYLNHITILSFRQLSKKELGPLTHIEILTDDISDLVIAFAVSYAFYIMIERPFYHWIKIIFQLSTEETSKQLTKRFSANDLENGKLGQKEEIDLKPLNDPMNIRH</sequence>
<dbReference type="InterPro" id="IPR052728">
    <property type="entry name" value="O2_lipid_transport_reg"/>
</dbReference>
<feature type="transmembrane region" description="Helical" evidence="1">
    <location>
        <begin position="598"/>
        <end position="621"/>
    </location>
</feature>
<gene>
    <name evidence="3" type="ORF">RDWZM_006701</name>
</gene>
<feature type="transmembrane region" description="Helical" evidence="1">
    <location>
        <begin position="419"/>
        <end position="442"/>
    </location>
</feature>
<keyword evidence="1" id="KW-0812">Transmembrane</keyword>
<evidence type="ECO:0000256" key="1">
    <source>
        <dbReference type="SAM" id="Phobius"/>
    </source>
</evidence>
<protein>
    <recommendedName>
        <fullName evidence="2">Nose resistant-to-fluoxetine protein N-terminal domain-containing protein</fullName>
    </recommendedName>
</protein>
<feature type="transmembrane region" description="Helical" evidence="1">
    <location>
        <begin position="350"/>
        <end position="371"/>
    </location>
</feature>
<dbReference type="OMA" id="CINIASP"/>